<keyword evidence="3" id="KW-0812">Transmembrane</keyword>
<dbReference type="EMBL" id="MOOE01000006">
    <property type="protein sequence ID" value="KAK1528734.1"/>
    <property type="molecule type" value="Genomic_DNA"/>
</dbReference>
<feature type="compositionally biased region" description="Basic and acidic residues" evidence="2">
    <location>
        <begin position="164"/>
        <end position="177"/>
    </location>
</feature>
<keyword evidence="3" id="KW-1133">Transmembrane helix</keyword>
<evidence type="ECO:0000256" key="1">
    <source>
        <dbReference type="SAM" id="Coils"/>
    </source>
</evidence>
<dbReference type="GeneID" id="85338283"/>
<evidence type="ECO:0000313" key="5">
    <source>
        <dbReference type="Proteomes" id="UP001240678"/>
    </source>
</evidence>
<evidence type="ECO:0000313" key="4">
    <source>
        <dbReference type="EMBL" id="KAK1528734.1"/>
    </source>
</evidence>
<feature type="region of interest" description="Disordered" evidence="2">
    <location>
        <begin position="157"/>
        <end position="177"/>
    </location>
</feature>
<feature type="coiled-coil region" evidence="1">
    <location>
        <begin position="67"/>
        <end position="150"/>
    </location>
</feature>
<gene>
    <name evidence="4" type="ORF">CCOS01_06568</name>
</gene>
<protein>
    <submittedName>
        <fullName evidence="4">Uncharacterized protein</fullName>
    </submittedName>
</protein>
<keyword evidence="1" id="KW-0175">Coiled coil</keyword>
<dbReference type="RefSeq" id="XP_060314436.1">
    <property type="nucleotide sequence ID" value="XM_060454736.1"/>
</dbReference>
<dbReference type="Proteomes" id="UP001240678">
    <property type="component" value="Unassembled WGS sequence"/>
</dbReference>
<evidence type="ECO:0000256" key="2">
    <source>
        <dbReference type="SAM" id="MobiDB-lite"/>
    </source>
</evidence>
<sequence length="177" mass="20798">MGNDTTINEIEEVWYFLASVGGAMLVVLLVQDISNWCRDTLFERRIGMYPTKQKTRVEALVAYQVFLKMEESLREEILRERREYEKAKTNAWSLFVHKGERIDQEEKAIEKGKEEVKQMRADLEKKKGEVENMKADVEKGLEELRKIRAKIIEKADEVAGSSNRVKDMDRKNRELEQ</sequence>
<dbReference type="AlphaFoldDB" id="A0AAJ0E269"/>
<keyword evidence="3" id="KW-0472">Membrane</keyword>
<proteinExistence type="predicted"/>
<reference evidence="4 5" key="1">
    <citation type="submission" date="2016-10" db="EMBL/GenBank/DDBJ databases">
        <title>The genome sequence of Colletotrichum fioriniae PJ7.</title>
        <authorList>
            <person name="Baroncelli R."/>
        </authorList>
    </citation>
    <scope>NUCLEOTIDE SEQUENCE [LARGE SCALE GENOMIC DNA]</scope>
    <source>
        <strain evidence="4 5">IMI 309622</strain>
    </source>
</reference>
<accession>A0AAJ0E269</accession>
<keyword evidence="5" id="KW-1185">Reference proteome</keyword>
<evidence type="ECO:0000256" key="3">
    <source>
        <dbReference type="SAM" id="Phobius"/>
    </source>
</evidence>
<organism evidence="4 5">
    <name type="scientific">Colletotrichum costaricense</name>
    <dbReference type="NCBI Taxonomy" id="1209916"/>
    <lineage>
        <taxon>Eukaryota</taxon>
        <taxon>Fungi</taxon>
        <taxon>Dikarya</taxon>
        <taxon>Ascomycota</taxon>
        <taxon>Pezizomycotina</taxon>
        <taxon>Sordariomycetes</taxon>
        <taxon>Hypocreomycetidae</taxon>
        <taxon>Glomerellales</taxon>
        <taxon>Glomerellaceae</taxon>
        <taxon>Colletotrichum</taxon>
        <taxon>Colletotrichum acutatum species complex</taxon>
    </lineage>
</organism>
<comment type="caution">
    <text evidence="4">The sequence shown here is derived from an EMBL/GenBank/DDBJ whole genome shotgun (WGS) entry which is preliminary data.</text>
</comment>
<feature type="transmembrane region" description="Helical" evidence="3">
    <location>
        <begin position="13"/>
        <end position="30"/>
    </location>
</feature>
<name>A0AAJ0E269_9PEZI</name>